<evidence type="ECO:0000256" key="2">
    <source>
        <dbReference type="ARBA" id="ARBA00022737"/>
    </source>
</evidence>
<feature type="region of interest" description="Disordered" evidence="4">
    <location>
        <begin position="1848"/>
        <end position="1960"/>
    </location>
</feature>
<dbReference type="Gene3D" id="1.10.1540.10">
    <property type="entry name" value="BEACH domain"/>
    <property type="match status" value="1"/>
</dbReference>
<keyword evidence="1 3" id="KW-0853">WD repeat</keyword>
<dbReference type="PANTHER" id="PTHR13743:SF112">
    <property type="entry name" value="BEACH DOMAIN-CONTAINING PROTEIN"/>
    <property type="match status" value="1"/>
</dbReference>
<organism evidence="7 8">
    <name type="scientific">Anaeramoeba flamelloides</name>
    <dbReference type="NCBI Taxonomy" id="1746091"/>
    <lineage>
        <taxon>Eukaryota</taxon>
        <taxon>Metamonada</taxon>
        <taxon>Anaeramoebidae</taxon>
        <taxon>Anaeramoeba</taxon>
    </lineage>
</organism>
<dbReference type="GO" id="GO:0019901">
    <property type="term" value="F:protein kinase binding"/>
    <property type="evidence" value="ECO:0007669"/>
    <property type="project" value="TreeGrafter"/>
</dbReference>
<dbReference type="InterPro" id="IPR000409">
    <property type="entry name" value="BEACH_dom"/>
</dbReference>
<dbReference type="SMART" id="SM01026">
    <property type="entry name" value="Beach"/>
    <property type="match status" value="1"/>
</dbReference>
<dbReference type="Pfam" id="PF02138">
    <property type="entry name" value="Beach"/>
    <property type="match status" value="1"/>
</dbReference>
<dbReference type="CDD" id="cd06071">
    <property type="entry name" value="Beach"/>
    <property type="match status" value="1"/>
</dbReference>
<feature type="compositionally biased region" description="Low complexity" evidence="4">
    <location>
        <begin position="1906"/>
        <end position="1922"/>
    </location>
</feature>
<feature type="compositionally biased region" description="Basic and acidic residues" evidence="4">
    <location>
        <begin position="1989"/>
        <end position="2001"/>
    </location>
</feature>
<dbReference type="GO" id="GO:0008104">
    <property type="term" value="P:intracellular protein localization"/>
    <property type="evidence" value="ECO:0007669"/>
    <property type="project" value="TreeGrafter"/>
</dbReference>
<dbReference type="PROSITE" id="PS51783">
    <property type="entry name" value="PH_BEACH"/>
    <property type="match status" value="1"/>
</dbReference>
<dbReference type="SUPFAM" id="SSF81837">
    <property type="entry name" value="BEACH domain"/>
    <property type="match status" value="1"/>
</dbReference>
<evidence type="ECO:0000259" key="5">
    <source>
        <dbReference type="PROSITE" id="PS50197"/>
    </source>
</evidence>
<dbReference type="InterPro" id="IPR036372">
    <property type="entry name" value="BEACH_dom_sf"/>
</dbReference>
<evidence type="ECO:0000256" key="3">
    <source>
        <dbReference type="PROSITE-ProRule" id="PRU00221"/>
    </source>
</evidence>
<proteinExistence type="predicted"/>
<dbReference type="InterPro" id="IPR013320">
    <property type="entry name" value="ConA-like_dom_sf"/>
</dbReference>
<dbReference type="Gene3D" id="2.30.29.30">
    <property type="entry name" value="Pleckstrin-homology domain (PH domain)/Phosphotyrosine-binding domain (PTB)"/>
    <property type="match status" value="1"/>
</dbReference>
<dbReference type="PANTHER" id="PTHR13743">
    <property type="entry name" value="BEIGE/BEACH-RELATED"/>
    <property type="match status" value="1"/>
</dbReference>
<dbReference type="Pfam" id="PF14844">
    <property type="entry name" value="PH_BEACH"/>
    <property type="match status" value="1"/>
</dbReference>
<comment type="caution">
    <text evidence="7">The sequence shown here is derived from an EMBL/GenBank/DDBJ whole genome shotgun (WGS) entry which is preliminary data.</text>
</comment>
<dbReference type="SUPFAM" id="SSF50978">
    <property type="entry name" value="WD40 repeat-like"/>
    <property type="match status" value="1"/>
</dbReference>
<accession>A0AAV7Z713</accession>
<sequence>MSLFHKLIHGNETDNLPKITQKNLHKIISSHQFIDLEQLFGLNIPNQRLLKDLYNEQFLKKFVQETWFLKFNKQFLVSYKNWIPQKTNYKAYPTLGCLRSGGCFPKKFYEFYKQQIKKGNSHSPNLLAQPILNLLLFQKQTKTVFSQQINALKENNALTQNEKNYFKQYRTLETIEVLSRSGLNRLNLQSFLATLQYDKTKNKYRKRSDSKIECHLKYLEYLLLVSQRILLLYLDILQEIPKFSLKKYHGYIIKPILETLTIIVLNVSSIPQNLTILIMEKEIFKNLDLLRNKIKFSYFEKINLVQNLSQYFIPPIVQHISHNGEVEKKNVDINNKDNENNIDNESIQINQFYKNKKEKFQKLINLNFLQRYEKLQIKKITQEKEYFNSRINIISFFFQLSLKNQHRKFDQFLFDSRNLERLSNFILWVSFNFRIETFKMKKNPKIKVLNLLELQEKETLKQEKSIIGEERTKNDNDQKEGKNEKNTRRKEIKINKKNKNILVITKRKETEGGKSENVTIPESENERNKNKKTTEQKNNQNDQKEENNEKKEKKNIKNEKKNDHKIQLPEFVNDYLIKQKKQLQFFNIIPKNQQKYSYNRPLLNKLFLLLNKICLNNYSQETSNFKWKILSTILNIYNINEQKTKQMNSNELMVYLYLKKYCPILQIYCLILLNQVINDNDIEFLRKKDIWKILFSNFFIYDLIDYSNESDNSGAIDKLKLKKKSKVQFQLFQLTKKYLFEFFVNICLKDYELNEFDSSSKEIEELLNFLYYCLKLKNLQLINDCLEIFLILLNKNAIIVKKIIFKQNNSIIIFTKILKWLININFGFKKLNTKNFSLQLFYKSYYNLLNLIHQLINNEKHIPINFLIEKNLLDSLLLLLFENKTKDWAINIFIKFFTGEINFYEILELCFFKYSYLIKQIIFINFHNEDENDNFIVNNNKINILIQNNKTKNIELMKSLLNGIKTGIKIKKKYIQHFFGVKTNFKLIKIFFSSKQLIKNFYNEILKLLKYLLLNNKKNLIIFSKMSFFNQIPKIFLNNNFEPNKIFKIFLDLIINNGNFNLKNNNQLLGSEFILIFFNYCFSYPNNYQLLLRLILIFQKICKFSQYNCQICSKINLISYLCEIIFKINNNVHNNIYYDNVNKNTTNMSGNDNDDTGNDSDNNNDNDNDSGNGNGNDINDEDYNDDDDDDDDKNNNKNNKNNKNDDNDNNNNKTKKSKNNKNNHDHKYTTIKEIFKLVEIISYNCIRIFELNSIFKLFFKIQNDLKKNSNLIIHFLNLFKNYFLLDFSKSLILKPENYFLFSGLKSKIDLPVIHKWPKNGFSFVTWIYFDSFEEKNIYKVNNDNSIFNTTKKYKPVIFNFFNENNQGIKSYVKSNGKFLIIQTNSFNFSNINTNFNNHDTQNQNSKQNRHHVNSIKSNITNNNNNNLIKDKAKFEINISLKKWYFLVITHKTNWVTRKNIIKCYLNNILINKSDLKPINQNIPLKFNQIGSNSKLLFNNMKNKKKNYNYNNNNCFSGKMCSIYFFNRSIKKQFIKNIYKLGINMYCHLTIPQIKHLQKKKFNFKFLDNSKIFLKCDPKLEPKKHFKNIQLISLKKIHTQMNSSGGIEVLYYILSQFENFQKYYNNFYEQIINLIFYTLNTFNSPQLELYSSIAFQIINYILSNQNPNLINTKFFIQLSKKIILKNNLKPFIKLLKSNNPKIIIISLKILNRLANLIENVDNDISNNGNYNNNNNNNTNINKYNVFNKKLQKKIIFIFKNTTINQSFFPILWKILNNKYKKNLQRIWVLNIFIEILQKKHLIFNLKILIELFVFLKSNEKNKTIFLNSIKWHQKLINALNFDQLNNDNESGEGLLQNEGNGNEKDKHNENEIEKQDGDETRKNKDNEYKNKNKNGNGNENKNKNENENGNGNKNENQNGNGNENKNKNKNENKNENENENENENKNENENENKNNNENKKIKKNPKEIEIEIEIEKEKEKEKGLNNNKIDAQKENENQEKEKEKEIDKNDVLIKRQINKQILLIIQELLINDFEVRLIPFKQYKFLFYSIYYANFNGKFSRSSLINLILTNFLKFILNYLKHFNQIDIIETFKNDSIFSKNIFNLIKFIYYFLFQIPKANTTILKNDQEFESKIRLSNIEKKWVDYGIVVQLMELLERIGIFKTNLKFPVNNSVDVFKFYQYLIIFLNYYFQYTDYKNCFQLIRYLNLLIIKIRKHNHNNDKNKFSIKQNNYLLLLILSIYLKILQPLLKNYKNLSFKLKEGKKIELIFQSFQKAIHDCEREFNHIFFNYQLKMNIKKTNFIQIKKSMEIEKSNLIELILIFQKYHWLQLFDLILKYGNKKIQKKILISTKKLNKQKIKILKMIITNGNTVLNNRNNTNNKRKKGKKNNDCKLLINKLIQEKYLYNYNYKNLMKKWNKIIKSLIVMERIYIPEHLKKEEKIKWKLNNLIDFENKRNLFKRNWNFLNEKNNKNFFNHLKVTQNGNGNNFIKKEKLKLKMNSAKTKNENRQKIIIKKENNYNQKIKSYEEIKTKESGTEKISGMGKNVSEQKIKLSLIKLKKKHINNKEIENVPRKNQQNKNSLYLKNKLNLIHSYSDLIKYYTFYQNEKKNELSHIKKEEKKLIKKVEPEELKFDILQNDQKYFNQNNIFKCSLIRINKNICGFFKLTKTNIQFFKIKKFSNSLINNIDDKGLNLNLNLNLNKNKNFNNWYYNWKIIKIDDIYKRNYQGERTAIEIYLKDNSTYFFNFEKNKRNSVYANIKKNANLINPSKDWNLNKKIKEKLKFWKDKWKYREITNFQYLMKLNIFAGRTYHDLNQYPIFPWVLSNYESEELDLNDPKNFRDLSKPIGELNPERFITFQRRFEKIKNENNSKLPPYHYETHYSTTFIVLDYLFLIDPFTTIAIKKYNIETPRFTSVNKIWKSCQNSLSDVRELIPEFYYMPEFLQNKNNIKIKNKLLKGIELPPWAQNSVYKFIRIHRHALESGYVSQHLNEWIDLIFGFKQNGIEAEKANNLFFYESYEQNLKIQIKMQYINKRKMGNGKMINNGNGNGKGKELGREIEKVTGSQTERERVGRLGSGIKETNNEFNILTFGKIPTQLFYKKRHCSKYSLKKAQKRNKIKFHKFLNWDPVFYSILQAIPFPITKYPLIYLTGNSSDNMNKKNTNINQIITFDLERNLCLNYFSTNLSISNNMGFHLENDQFLGARKKIGSQFDKEIQNLSNCFTYMEINYHKYFISCGYKDNSIKINNADNSKLIHTLFDHNDVVTCISSYQNYFLTGSKDTTLRLWKININGNELPKRPKMVMRGHNTEIVCVHYCPLMNLILSADKNGIVMLRSSTNGETLKVFSINNIICKEDSQVENNSNDHYSDSITENENTLSTRSITLLHIVKLGYLLFYCEPNFYIFSLNGDFISHIQINGLVTCFDFPQEHNYFICGTKKSMVYIISIPQLKIVQEYTIYESIYSLKLLSNYKHVFIGTKSGKLLLGNFVKKNLKK</sequence>
<evidence type="ECO:0000313" key="7">
    <source>
        <dbReference type="EMBL" id="KAJ3437624.1"/>
    </source>
</evidence>
<dbReference type="InterPro" id="IPR046851">
    <property type="entry name" value="NBCH_WD40"/>
</dbReference>
<feature type="compositionally biased region" description="Acidic residues" evidence="4">
    <location>
        <begin position="1152"/>
        <end position="1168"/>
    </location>
</feature>
<feature type="compositionally biased region" description="Basic and acidic residues" evidence="4">
    <location>
        <begin position="1860"/>
        <end position="1889"/>
    </location>
</feature>
<feature type="repeat" description="WD" evidence="3">
    <location>
        <begin position="3257"/>
        <end position="3289"/>
    </location>
</feature>
<keyword evidence="2" id="KW-0677">Repeat</keyword>
<evidence type="ECO:0000259" key="6">
    <source>
        <dbReference type="PROSITE" id="PS51783"/>
    </source>
</evidence>
<name>A0AAV7Z713_9EUKA</name>
<protein>
    <submittedName>
        <fullName evidence="7">Beige/beach-related</fullName>
    </submittedName>
</protein>
<feature type="compositionally biased region" description="Basic and acidic residues" evidence="4">
    <location>
        <begin position="465"/>
        <end position="486"/>
    </location>
</feature>
<evidence type="ECO:0000256" key="4">
    <source>
        <dbReference type="SAM" id="MobiDB-lite"/>
    </source>
</evidence>
<dbReference type="InterPro" id="IPR023362">
    <property type="entry name" value="PH-BEACH_dom"/>
</dbReference>
<dbReference type="InterPro" id="IPR036322">
    <property type="entry name" value="WD40_repeat_dom_sf"/>
</dbReference>
<dbReference type="PROSITE" id="PS50197">
    <property type="entry name" value="BEACH"/>
    <property type="match status" value="1"/>
</dbReference>
<dbReference type="EMBL" id="JANTQA010000033">
    <property type="protein sequence ID" value="KAJ3437624.1"/>
    <property type="molecule type" value="Genomic_DNA"/>
</dbReference>
<dbReference type="SUPFAM" id="SSF50729">
    <property type="entry name" value="PH domain-like"/>
    <property type="match status" value="1"/>
</dbReference>
<feature type="region of interest" description="Disordered" evidence="4">
    <location>
        <begin position="1978"/>
        <end position="2001"/>
    </location>
</feature>
<feature type="compositionally biased region" description="Basic and acidic residues" evidence="4">
    <location>
        <begin position="542"/>
        <end position="562"/>
    </location>
</feature>
<dbReference type="SUPFAM" id="SSF49899">
    <property type="entry name" value="Concanavalin A-like lectins/glucanases"/>
    <property type="match status" value="1"/>
</dbReference>
<feature type="compositionally biased region" description="Low complexity" evidence="4">
    <location>
        <begin position="1850"/>
        <end position="1859"/>
    </location>
</feature>
<dbReference type="GO" id="GO:0005829">
    <property type="term" value="C:cytosol"/>
    <property type="evidence" value="ECO:0007669"/>
    <property type="project" value="TreeGrafter"/>
</dbReference>
<gene>
    <name evidence="7" type="ORF">M0812_16789</name>
</gene>
<feature type="region of interest" description="Disordered" evidence="4">
    <location>
        <begin position="465"/>
        <end position="562"/>
    </location>
</feature>
<evidence type="ECO:0000256" key="1">
    <source>
        <dbReference type="ARBA" id="ARBA00022574"/>
    </source>
</evidence>
<reference evidence="7" key="1">
    <citation type="submission" date="2022-08" db="EMBL/GenBank/DDBJ databases">
        <title>Novel sulphate-reducing endosymbionts in the free-living metamonad Anaeramoeba.</title>
        <authorList>
            <person name="Jerlstrom-Hultqvist J."/>
            <person name="Cepicka I."/>
            <person name="Gallot-Lavallee L."/>
            <person name="Salas-Leiva D."/>
            <person name="Curtis B.A."/>
            <person name="Zahonova K."/>
            <person name="Pipaliya S."/>
            <person name="Dacks J."/>
            <person name="Roger A.J."/>
        </authorList>
    </citation>
    <scope>NUCLEOTIDE SEQUENCE</scope>
    <source>
        <strain evidence="7">Busselton2</strain>
    </source>
</reference>
<feature type="domain" description="BEACH-type PH" evidence="6">
    <location>
        <begin position="2639"/>
        <end position="2759"/>
    </location>
</feature>
<dbReference type="PROSITE" id="PS50294">
    <property type="entry name" value="WD_REPEATS_REGION"/>
    <property type="match status" value="1"/>
</dbReference>
<dbReference type="InterPro" id="IPR050865">
    <property type="entry name" value="BEACH_Domain"/>
</dbReference>
<dbReference type="InterPro" id="IPR011993">
    <property type="entry name" value="PH-like_dom_sf"/>
</dbReference>
<dbReference type="InterPro" id="IPR001680">
    <property type="entry name" value="WD40_rpt"/>
</dbReference>
<dbReference type="InterPro" id="IPR015943">
    <property type="entry name" value="WD40/YVTN_repeat-like_dom_sf"/>
</dbReference>
<dbReference type="Proteomes" id="UP001146793">
    <property type="component" value="Unassembled WGS sequence"/>
</dbReference>
<dbReference type="GO" id="GO:0016020">
    <property type="term" value="C:membrane"/>
    <property type="evidence" value="ECO:0007669"/>
    <property type="project" value="TreeGrafter"/>
</dbReference>
<feature type="compositionally biased region" description="Basic residues" evidence="4">
    <location>
        <begin position="487"/>
        <end position="499"/>
    </location>
</feature>
<feature type="region of interest" description="Disordered" evidence="4">
    <location>
        <begin position="1145"/>
        <end position="1225"/>
    </location>
</feature>
<feature type="domain" description="BEACH" evidence="5">
    <location>
        <begin position="2773"/>
        <end position="3068"/>
    </location>
</feature>
<dbReference type="Pfam" id="PF20426">
    <property type="entry name" value="NBCH_WD40"/>
    <property type="match status" value="1"/>
</dbReference>
<evidence type="ECO:0000313" key="8">
    <source>
        <dbReference type="Proteomes" id="UP001146793"/>
    </source>
</evidence>
<feature type="compositionally biased region" description="Basic and acidic residues" evidence="4">
    <location>
        <begin position="1923"/>
        <end position="1960"/>
    </location>
</feature>
<dbReference type="SMART" id="SM00320">
    <property type="entry name" value="WD40"/>
    <property type="match status" value="4"/>
</dbReference>
<feature type="compositionally biased region" description="Acidic residues" evidence="4">
    <location>
        <begin position="1178"/>
        <end position="1192"/>
    </location>
</feature>
<dbReference type="PROSITE" id="PS50082">
    <property type="entry name" value="WD_REPEATS_2"/>
    <property type="match status" value="1"/>
</dbReference>
<feature type="compositionally biased region" description="Basic and acidic residues" evidence="4">
    <location>
        <begin position="524"/>
        <end position="535"/>
    </location>
</feature>
<dbReference type="Gene3D" id="2.130.10.10">
    <property type="entry name" value="YVTN repeat-like/Quinoprotein amine dehydrogenase"/>
    <property type="match status" value="1"/>
</dbReference>